<dbReference type="InterPro" id="IPR013846">
    <property type="entry name" value="mRNA_cap_enzyme_C"/>
</dbReference>
<keyword evidence="5" id="KW-0548">Nucleotidyltransferase</keyword>
<evidence type="ECO:0000256" key="5">
    <source>
        <dbReference type="ARBA" id="ARBA00022695"/>
    </source>
</evidence>
<dbReference type="GO" id="GO:0006370">
    <property type="term" value="P:7-methylguanosine mRNA capping"/>
    <property type="evidence" value="ECO:0007669"/>
    <property type="project" value="UniProtKB-KW"/>
</dbReference>
<proteinExistence type="predicted"/>
<dbReference type="PANTHER" id="PTHR10367">
    <property type="entry name" value="MRNA-CAPPING ENZYME"/>
    <property type="match status" value="1"/>
</dbReference>
<comment type="subcellular location">
    <subcellularLocation>
        <location evidence="1">Nucleus</location>
    </subcellularLocation>
</comment>
<keyword evidence="7" id="KW-0506">mRNA capping</keyword>
<dbReference type="Pfam" id="PF01331">
    <property type="entry name" value="mRNA_cap_enzyme"/>
    <property type="match status" value="1"/>
</dbReference>
<dbReference type="EMBL" id="UIVT01000002">
    <property type="protein sequence ID" value="SVP91503.1"/>
    <property type="molecule type" value="Genomic_DNA"/>
</dbReference>
<evidence type="ECO:0000256" key="3">
    <source>
        <dbReference type="ARBA" id="ARBA00022664"/>
    </source>
</evidence>
<dbReference type="InterPro" id="IPR012340">
    <property type="entry name" value="NA-bd_OB-fold"/>
</dbReference>
<dbReference type="AlphaFoldDB" id="A0A3B0MMU3"/>
<reference evidence="13" key="1">
    <citation type="submission" date="2018-07" db="EMBL/GenBank/DDBJ databases">
        <authorList>
            <person name="Quirk P.G."/>
            <person name="Krulwich T.A."/>
        </authorList>
    </citation>
    <scope>NUCLEOTIDE SEQUENCE</scope>
    <source>
        <strain evidence="13">Anand</strain>
    </source>
</reference>
<evidence type="ECO:0000256" key="10">
    <source>
        <dbReference type="ARBA" id="ARBA00044624"/>
    </source>
</evidence>
<evidence type="ECO:0000313" key="13">
    <source>
        <dbReference type="EMBL" id="SVP91503.1"/>
    </source>
</evidence>
<evidence type="ECO:0000259" key="11">
    <source>
        <dbReference type="Pfam" id="PF01331"/>
    </source>
</evidence>
<dbReference type="Gene3D" id="3.30.470.30">
    <property type="entry name" value="DNA ligase/mRNA capping enzyme"/>
    <property type="match status" value="1"/>
</dbReference>
<dbReference type="EC" id="2.7.7.50" evidence="2"/>
<dbReference type="InterPro" id="IPR001339">
    <property type="entry name" value="mRNA_cap_enzyme_adenylation"/>
</dbReference>
<evidence type="ECO:0000256" key="4">
    <source>
        <dbReference type="ARBA" id="ARBA00022679"/>
    </source>
</evidence>
<keyword evidence="3" id="KW-0507">mRNA processing</keyword>
<dbReference type="SUPFAM" id="SSF56091">
    <property type="entry name" value="DNA ligase/mRNA capping enzyme, catalytic domain"/>
    <property type="match status" value="1"/>
</dbReference>
<evidence type="ECO:0000259" key="12">
    <source>
        <dbReference type="Pfam" id="PF03919"/>
    </source>
</evidence>
<evidence type="ECO:0000256" key="8">
    <source>
        <dbReference type="ARBA" id="ARBA00023134"/>
    </source>
</evidence>
<evidence type="ECO:0000313" key="14">
    <source>
        <dbReference type="EMBL" id="SVP91825.1"/>
    </source>
</evidence>
<keyword evidence="4" id="KW-0808">Transferase</keyword>
<gene>
    <name evidence="13" type="ORF">TAT_000182000</name>
    <name evidence="14" type="ORF">TAV_000182200</name>
</gene>
<feature type="domain" description="mRNA capping enzyme C-terminal" evidence="12">
    <location>
        <begin position="338"/>
        <end position="393"/>
    </location>
</feature>
<comment type="catalytic activity">
    <reaction evidence="10">
        <text>a 5'-end diphospho-ribonucleoside in mRNA + GTP + H(+) = a 5'-end (5'-triphosphoguanosine)-ribonucleoside in mRNA + diphosphate</text>
        <dbReference type="Rhea" id="RHEA:67012"/>
        <dbReference type="Rhea" id="RHEA-COMP:17165"/>
        <dbReference type="Rhea" id="RHEA-COMP:17166"/>
        <dbReference type="ChEBI" id="CHEBI:15378"/>
        <dbReference type="ChEBI" id="CHEBI:33019"/>
        <dbReference type="ChEBI" id="CHEBI:37565"/>
        <dbReference type="ChEBI" id="CHEBI:167616"/>
        <dbReference type="ChEBI" id="CHEBI:167617"/>
        <dbReference type="EC" id="2.7.7.50"/>
    </reaction>
    <physiologicalReaction direction="left-to-right" evidence="10">
        <dbReference type="Rhea" id="RHEA:67013"/>
    </physiologicalReaction>
</comment>
<dbReference type="Gene3D" id="2.40.50.140">
    <property type="entry name" value="Nucleic acid-binding proteins"/>
    <property type="match status" value="1"/>
</dbReference>
<dbReference type="GO" id="GO:0005525">
    <property type="term" value="F:GTP binding"/>
    <property type="evidence" value="ECO:0007669"/>
    <property type="project" value="UniProtKB-KW"/>
</dbReference>
<dbReference type="CDD" id="cd07895">
    <property type="entry name" value="Adenylation_mRNA_capping"/>
    <property type="match status" value="1"/>
</dbReference>
<keyword evidence="9" id="KW-0539">Nucleus</keyword>
<keyword evidence="6" id="KW-0547">Nucleotide-binding</keyword>
<protein>
    <recommendedName>
        <fullName evidence="2">mRNA guanylyltransferase</fullName>
        <ecNumber evidence="2">2.7.7.50</ecNumber>
    </recommendedName>
</protein>
<evidence type="ECO:0000256" key="2">
    <source>
        <dbReference type="ARBA" id="ARBA00012475"/>
    </source>
</evidence>
<evidence type="ECO:0000256" key="6">
    <source>
        <dbReference type="ARBA" id="ARBA00022741"/>
    </source>
</evidence>
<feature type="domain" description="mRNA capping enzyme adenylation" evidence="11">
    <location>
        <begin position="44"/>
        <end position="241"/>
    </location>
</feature>
<dbReference type="PANTHER" id="PTHR10367:SF17">
    <property type="entry name" value="MRNA-CAPPING ENZYME"/>
    <property type="match status" value="1"/>
</dbReference>
<evidence type="ECO:0000256" key="9">
    <source>
        <dbReference type="ARBA" id="ARBA00023242"/>
    </source>
</evidence>
<dbReference type="GO" id="GO:0005524">
    <property type="term" value="F:ATP binding"/>
    <property type="evidence" value="ECO:0007669"/>
    <property type="project" value="InterPro"/>
</dbReference>
<sequence>MYDVLKNKSPLPGTPVESFENRDRVIRKVRELCGWNRPSFPGSQPTSLCRESISLLLRNDYVVCEKSDGVRALLLSASGSIFLIGRLEEVHEIKMKLPVRGNLSQSQQLTLLDGEVVMDKNPEDNSVSYRYLCYDGICIQRKPLNKMNLLQRLSFVYTHVIVPLKMAGIYSSVTNKPLGDTDNSDPSDKLEIYLKDFFDITQIKHINNISVKLPHISDGLIFTPVNTPYTPGTCKSLLKWKPPHLNTVRFNNFTVVRLISASTPRLVQLFVSDSGTRVFYNEFLAPYGDVYKKIMEVALTDQITQIIVECSWITDSRIYTFIPNLRNPKADIKQRSTQSLTEGKIDYDFDNGTWIEGGWYADRIREDKNLPNHISVVKSVKSSIEDDITFEMLVDEVEIFKKNGKIPLYKKSFLPQKYEVL</sequence>
<keyword evidence="8" id="KW-0342">GTP-binding</keyword>
<dbReference type="InterPro" id="IPR051029">
    <property type="entry name" value="mRNA_Capping_Enz/RNA_Phosphat"/>
</dbReference>
<dbReference type="Pfam" id="PF03919">
    <property type="entry name" value="mRNA_cap_C"/>
    <property type="match status" value="1"/>
</dbReference>
<dbReference type="VEuPathDB" id="PiroplasmaDB:TA12700"/>
<accession>A0A3B0MMU3</accession>
<dbReference type="GO" id="GO:0005634">
    <property type="term" value="C:nucleus"/>
    <property type="evidence" value="ECO:0007669"/>
    <property type="project" value="UniProtKB-SubCell"/>
</dbReference>
<organism evidence="13">
    <name type="scientific">Theileria annulata</name>
    <dbReference type="NCBI Taxonomy" id="5874"/>
    <lineage>
        <taxon>Eukaryota</taxon>
        <taxon>Sar</taxon>
        <taxon>Alveolata</taxon>
        <taxon>Apicomplexa</taxon>
        <taxon>Aconoidasida</taxon>
        <taxon>Piroplasmida</taxon>
        <taxon>Theileriidae</taxon>
        <taxon>Theileria</taxon>
    </lineage>
</organism>
<name>A0A3B0MMU3_THEAN</name>
<dbReference type="GO" id="GO:0004484">
    <property type="term" value="F:mRNA guanylyltransferase activity"/>
    <property type="evidence" value="ECO:0007669"/>
    <property type="project" value="UniProtKB-EC"/>
</dbReference>
<dbReference type="EMBL" id="UIVS01000002">
    <property type="protein sequence ID" value="SVP91825.1"/>
    <property type="molecule type" value="Genomic_DNA"/>
</dbReference>
<dbReference type="SUPFAM" id="SSF50249">
    <property type="entry name" value="Nucleic acid-binding proteins"/>
    <property type="match status" value="1"/>
</dbReference>
<evidence type="ECO:0000256" key="1">
    <source>
        <dbReference type="ARBA" id="ARBA00004123"/>
    </source>
</evidence>
<evidence type="ECO:0000256" key="7">
    <source>
        <dbReference type="ARBA" id="ARBA00023042"/>
    </source>
</evidence>